<accession>A0A8J5I299</accession>
<name>A0A8J5I299_9STRA</name>
<feature type="compositionally biased region" description="Basic and acidic residues" evidence="1">
    <location>
        <begin position="71"/>
        <end position="81"/>
    </location>
</feature>
<keyword evidence="3" id="KW-1185">Reference proteome</keyword>
<protein>
    <submittedName>
        <fullName evidence="2">Uncharacterized protein</fullName>
    </submittedName>
</protein>
<sequence length="308" mass="34119">MSLLVEEENATMPTLEEVVAFIDSWDTGSTSPDAVTTSESENDSSPFSKEDVESMLLDSFDGVLEDASFLPKKEPKLNDKKPIKKKRKKTPGASTRLQRRKKAEILALTALSEQLEGRLEQLKRGDDGCEPTRMSLTQSDATRPSWAAIAATQFQERLQSGVINQRLRAVLTGQMKVSKALREVFRAQASLGNLNAIFGEPPRPVAHHPVANNSSAMIGELEKMVEGLYLDSAAVFQPKGSSSISSSLQVKQEQARGKVFEVTSTTFLPCSVREASVMFWRDFLTIHQSNDKSYHFVSGNELYHLGMY</sequence>
<gene>
    <name evidence="2" type="ORF">JG688_00018243</name>
</gene>
<dbReference type="AlphaFoldDB" id="A0A8J5I299"/>
<evidence type="ECO:0000256" key="1">
    <source>
        <dbReference type="SAM" id="MobiDB-lite"/>
    </source>
</evidence>
<comment type="caution">
    <text evidence="2">The sequence shown here is derived from an EMBL/GenBank/DDBJ whole genome shotgun (WGS) entry which is preliminary data.</text>
</comment>
<reference evidence="2" key="1">
    <citation type="submission" date="2021-01" db="EMBL/GenBank/DDBJ databases">
        <title>Phytophthora aleatoria, a newly-described species from Pinus radiata is distinct from Phytophthora cactorum isolates based on comparative genomics.</title>
        <authorList>
            <person name="Mcdougal R."/>
            <person name="Panda P."/>
            <person name="Williams N."/>
            <person name="Studholme D.J."/>
        </authorList>
    </citation>
    <scope>NUCLEOTIDE SEQUENCE</scope>
    <source>
        <strain evidence="2">NZFS 4037</strain>
    </source>
</reference>
<evidence type="ECO:0000313" key="2">
    <source>
        <dbReference type="EMBL" id="KAG6942234.1"/>
    </source>
</evidence>
<feature type="region of interest" description="Disordered" evidence="1">
    <location>
        <begin position="71"/>
        <end position="98"/>
    </location>
</feature>
<dbReference type="EMBL" id="JAENGY010003201">
    <property type="protein sequence ID" value="KAG6942234.1"/>
    <property type="molecule type" value="Genomic_DNA"/>
</dbReference>
<evidence type="ECO:0000313" key="3">
    <source>
        <dbReference type="Proteomes" id="UP000709295"/>
    </source>
</evidence>
<feature type="compositionally biased region" description="Polar residues" evidence="1">
    <location>
        <begin position="28"/>
        <end position="47"/>
    </location>
</feature>
<feature type="region of interest" description="Disordered" evidence="1">
    <location>
        <begin position="28"/>
        <end position="52"/>
    </location>
</feature>
<proteinExistence type="predicted"/>
<dbReference type="Proteomes" id="UP000709295">
    <property type="component" value="Unassembled WGS sequence"/>
</dbReference>
<organism evidence="2 3">
    <name type="scientific">Phytophthora aleatoria</name>
    <dbReference type="NCBI Taxonomy" id="2496075"/>
    <lineage>
        <taxon>Eukaryota</taxon>
        <taxon>Sar</taxon>
        <taxon>Stramenopiles</taxon>
        <taxon>Oomycota</taxon>
        <taxon>Peronosporomycetes</taxon>
        <taxon>Peronosporales</taxon>
        <taxon>Peronosporaceae</taxon>
        <taxon>Phytophthora</taxon>
    </lineage>
</organism>